<dbReference type="GO" id="GO:0046872">
    <property type="term" value="F:metal ion binding"/>
    <property type="evidence" value="ECO:0007669"/>
    <property type="project" value="UniProtKB-KW"/>
</dbReference>
<dbReference type="EMBL" id="JAVIZN010000002">
    <property type="protein sequence ID" value="MDR6205860.1"/>
    <property type="molecule type" value="Genomic_DNA"/>
</dbReference>
<keyword evidence="6" id="KW-0119">Carbohydrate metabolism</keyword>
<comment type="caution">
    <text evidence="14">The sequence shown here is derived from an EMBL/GenBank/DDBJ whole genome shotgun (WGS) entry which is preliminary data.</text>
</comment>
<dbReference type="PANTHER" id="PTHR22789">
    <property type="entry name" value="FUCULOSE PHOSPHATE ALDOLASE"/>
    <property type="match status" value="1"/>
</dbReference>
<evidence type="ECO:0000313" key="15">
    <source>
        <dbReference type="Proteomes" id="UP001245184"/>
    </source>
</evidence>
<sequence>MTSELTSATTGATKGATKGAPAIHATNEARVREEICITGASLYQRGYTVGSAGNISARLDDGWLITPTDACLGRLDPADIAKVDLDGNAVSGGKPSKTLALHRGIYARNGEARGIVHTHSTHLVALTLAGVWNESDVLPPITPYYVMKVGHVPLIRYSRPGDPQVAEQIAALAGSVRAVLLERLGPVVWERSVAQASYALEELEETARLWLMTNSRPAPLSEAALEELRSVFGARW</sequence>
<evidence type="ECO:0000259" key="13">
    <source>
        <dbReference type="SMART" id="SM01007"/>
    </source>
</evidence>
<evidence type="ECO:0000256" key="8">
    <source>
        <dbReference type="ARBA" id="ARBA00044772"/>
    </source>
</evidence>
<dbReference type="SUPFAM" id="SSF53639">
    <property type="entry name" value="AraD/HMP-PK domain-like"/>
    <property type="match status" value="1"/>
</dbReference>
<keyword evidence="3" id="KW-0479">Metal-binding</keyword>
<feature type="domain" description="Class II aldolase/adducin N-terminal" evidence="13">
    <location>
        <begin position="33"/>
        <end position="211"/>
    </location>
</feature>
<comment type="catalytic activity">
    <reaction evidence="10">
        <text>3-dehydro-4-O-phospho-D-erythronate + H(+) = dihydroxyacetone phosphate + CO2</text>
        <dbReference type="Rhea" id="RHEA:52416"/>
        <dbReference type="ChEBI" id="CHEBI:15378"/>
        <dbReference type="ChEBI" id="CHEBI:16526"/>
        <dbReference type="ChEBI" id="CHEBI:57642"/>
        <dbReference type="ChEBI" id="CHEBI:136593"/>
        <dbReference type="EC" id="4.1.1.104"/>
    </reaction>
</comment>
<dbReference type="EC" id="4.1.1.104" evidence="8"/>
<dbReference type="SMART" id="SM01007">
    <property type="entry name" value="Aldolase_II"/>
    <property type="match status" value="1"/>
</dbReference>
<name>A0ABD5CMS1_9BURK</name>
<evidence type="ECO:0000256" key="1">
    <source>
        <dbReference type="ARBA" id="ARBA00001947"/>
    </source>
</evidence>
<accession>A0ABD5CMS1</accession>
<evidence type="ECO:0000256" key="6">
    <source>
        <dbReference type="ARBA" id="ARBA00023277"/>
    </source>
</evidence>
<dbReference type="Gene3D" id="3.40.225.10">
    <property type="entry name" value="Class II aldolase/adducin N-terminal domain"/>
    <property type="match status" value="1"/>
</dbReference>
<evidence type="ECO:0000256" key="9">
    <source>
        <dbReference type="ARBA" id="ARBA00044803"/>
    </source>
</evidence>
<keyword evidence="5 14" id="KW-0456">Lyase</keyword>
<dbReference type="InterPro" id="IPR050013">
    <property type="entry name" value="OtnC"/>
</dbReference>
<dbReference type="RefSeq" id="WP_307258808.1">
    <property type="nucleotide sequence ID" value="NZ_ATXV01000001.1"/>
</dbReference>
<dbReference type="Pfam" id="PF00596">
    <property type="entry name" value="Aldolase_II"/>
    <property type="match status" value="1"/>
</dbReference>
<dbReference type="NCBIfam" id="NF043034">
    <property type="entry name" value="OxoTetrPhDc"/>
    <property type="match status" value="1"/>
</dbReference>
<evidence type="ECO:0000256" key="7">
    <source>
        <dbReference type="ARBA" id="ARBA00044745"/>
    </source>
</evidence>
<dbReference type="NCBIfam" id="NF006000">
    <property type="entry name" value="PRK08130.1"/>
    <property type="match status" value="1"/>
</dbReference>
<feature type="compositionally biased region" description="Low complexity" evidence="12">
    <location>
        <begin position="8"/>
        <end position="20"/>
    </location>
</feature>
<comment type="function">
    <text evidence="7">Catalyzes the decarboxylation of 3-oxo-tetronate 4-phosphate to dihydroxyacetone phosphate (DHAP) and CO(2).</text>
</comment>
<evidence type="ECO:0000256" key="4">
    <source>
        <dbReference type="ARBA" id="ARBA00022833"/>
    </source>
</evidence>
<proteinExistence type="inferred from homology"/>
<evidence type="ECO:0000256" key="5">
    <source>
        <dbReference type="ARBA" id="ARBA00023239"/>
    </source>
</evidence>
<reference evidence="14 15" key="1">
    <citation type="submission" date="2023-08" db="EMBL/GenBank/DDBJ databases">
        <title>Genome sequencing of plant associated microbes to promote plant fitness in Sorghum bicolor and Oryza sativa.</title>
        <authorList>
            <person name="Coleman-Derr D."/>
        </authorList>
    </citation>
    <scope>NUCLEOTIDE SEQUENCE [LARGE SCALE GENOMIC DNA]</scope>
    <source>
        <strain evidence="14 15">SLBN-33</strain>
    </source>
</reference>
<protein>
    <recommendedName>
        <fullName evidence="9">3-oxo-tetronate 4-phosphate decarboxylase</fullName>
        <ecNumber evidence="8">4.1.1.104</ecNumber>
    </recommendedName>
</protein>
<evidence type="ECO:0000256" key="11">
    <source>
        <dbReference type="ARBA" id="ARBA00048603"/>
    </source>
</evidence>
<dbReference type="InterPro" id="IPR050197">
    <property type="entry name" value="Aldolase_class_II_sugar_metab"/>
</dbReference>
<feature type="region of interest" description="Disordered" evidence="12">
    <location>
        <begin position="1"/>
        <end position="21"/>
    </location>
</feature>
<keyword evidence="4" id="KW-0862">Zinc</keyword>
<evidence type="ECO:0000256" key="10">
    <source>
        <dbReference type="ARBA" id="ARBA00047520"/>
    </source>
</evidence>
<evidence type="ECO:0000256" key="2">
    <source>
        <dbReference type="ARBA" id="ARBA00010037"/>
    </source>
</evidence>
<comment type="catalytic activity">
    <reaction evidence="11">
        <text>3-dehydro-4-O-phospho-L-erythronate + H(+) = dihydroxyacetone phosphate + CO2</text>
        <dbReference type="Rhea" id="RHEA:52404"/>
        <dbReference type="ChEBI" id="CHEBI:15378"/>
        <dbReference type="ChEBI" id="CHEBI:16526"/>
        <dbReference type="ChEBI" id="CHEBI:57642"/>
        <dbReference type="ChEBI" id="CHEBI:136592"/>
        <dbReference type="EC" id="4.1.1.104"/>
    </reaction>
</comment>
<dbReference type="GO" id="GO:0016829">
    <property type="term" value="F:lyase activity"/>
    <property type="evidence" value="ECO:0007669"/>
    <property type="project" value="UniProtKB-KW"/>
</dbReference>
<gene>
    <name evidence="14" type="ORF">QF025_004580</name>
</gene>
<evidence type="ECO:0000313" key="14">
    <source>
        <dbReference type="EMBL" id="MDR6205860.1"/>
    </source>
</evidence>
<dbReference type="PANTHER" id="PTHR22789:SF0">
    <property type="entry name" value="3-OXO-TETRONATE 4-PHOSPHATE DECARBOXYLASE-RELATED"/>
    <property type="match status" value="1"/>
</dbReference>
<dbReference type="AlphaFoldDB" id="A0ABD5CMS1"/>
<dbReference type="Proteomes" id="UP001245184">
    <property type="component" value="Unassembled WGS sequence"/>
</dbReference>
<dbReference type="InterPro" id="IPR001303">
    <property type="entry name" value="Aldolase_II/adducin_N"/>
</dbReference>
<dbReference type="InterPro" id="IPR036409">
    <property type="entry name" value="Aldolase_II/adducin_N_sf"/>
</dbReference>
<organism evidence="14 15">
    <name type="scientific">Paraburkholderia graminis</name>
    <dbReference type="NCBI Taxonomy" id="60548"/>
    <lineage>
        <taxon>Bacteria</taxon>
        <taxon>Pseudomonadati</taxon>
        <taxon>Pseudomonadota</taxon>
        <taxon>Betaproteobacteria</taxon>
        <taxon>Burkholderiales</taxon>
        <taxon>Burkholderiaceae</taxon>
        <taxon>Paraburkholderia</taxon>
    </lineage>
</organism>
<comment type="cofactor">
    <cofactor evidence="1">
        <name>Zn(2+)</name>
        <dbReference type="ChEBI" id="CHEBI:29105"/>
    </cofactor>
</comment>
<evidence type="ECO:0000256" key="3">
    <source>
        <dbReference type="ARBA" id="ARBA00022723"/>
    </source>
</evidence>
<comment type="similarity">
    <text evidence="2">Belongs to the aldolase class II family. AraD/FucA subfamily.</text>
</comment>
<evidence type="ECO:0000256" key="12">
    <source>
        <dbReference type="SAM" id="MobiDB-lite"/>
    </source>
</evidence>